<dbReference type="PANTHER" id="PTHR43808">
    <property type="entry name" value="ACETYLORNITHINE DEACETYLASE"/>
    <property type="match status" value="1"/>
</dbReference>
<keyword evidence="8" id="KW-0482">Metalloprotease</keyword>
<protein>
    <submittedName>
        <fullName evidence="10">Dipeptidase PepV</fullName>
        <ecNumber evidence="10">3.4.13.-</ecNumber>
    </submittedName>
</protein>
<dbReference type="InterPro" id="IPR001261">
    <property type="entry name" value="ArgE/DapE_CS"/>
</dbReference>
<dbReference type="EC" id="3.4.13.-" evidence="10"/>
<organism evidence="10 11">
    <name type="scientific">Halobacillus campisalis</name>
    <dbReference type="NCBI Taxonomy" id="435909"/>
    <lineage>
        <taxon>Bacteria</taxon>
        <taxon>Bacillati</taxon>
        <taxon>Bacillota</taxon>
        <taxon>Bacilli</taxon>
        <taxon>Bacillales</taxon>
        <taxon>Bacillaceae</taxon>
        <taxon>Halobacillus</taxon>
    </lineage>
</organism>
<dbReference type="Gene3D" id="3.30.70.360">
    <property type="match status" value="2"/>
</dbReference>
<reference evidence="11" key="1">
    <citation type="journal article" date="2019" name="Int. J. Syst. Evol. Microbiol.">
        <title>The Global Catalogue of Microorganisms (GCM) 10K type strain sequencing project: providing services to taxonomists for standard genome sequencing and annotation.</title>
        <authorList>
            <consortium name="The Broad Institute Genomics Platform"/>
            <consortium name="The Broad Institute Genome Sequencing Center for Infectious Disease"/>
            <person name="Wu L."/>
            <person name="Ma J."/>
        </authorList>
    </citation>
    <scope>NUCLEOTIDE SEQUENCE [LARGE SCALE GENOMIC DNA]</scope>
    <source>
        <strain evidence="11">CCUG 73951</strain>
    </source>
</reference>
<comment type="cofactor">
    <cofactor evidence="1">
        <name>Zn(2+)</name>
        <dbReference type="ChEBI" id="CHEBI:29105"/>
    </cofactor>
</comment>
<keyword evidence="5 10" id="KW-0378">Hydrolase</keyword>
<dbReference type="InterPro" id="IPR036264">
    <property type="entry name" value="Bact_exopeptidase_dim_dom"/>
</dbReference>
<dbReference type="Pfam" id="PF07687">
    <property type="entry name" value="M20_dimer"/>
    <property type="match status" value="1"/>
</dbReference>
<dbReference type="Pfam" id="PF01546">
    <property type="entry name" value="Peptidase_M20"/>
    <property type="match status" value="1"/>
</dbReference>
<dbReference type="InterPro" id="IPR011650">
    <property type="entry name" value="Peptidase_M20_dimer"/>
</dbReference>
<keyword evidence="6" id="KW-0862">Zinc</keyword>
<evidence type="ECO:0000256" key="6">
    <source>
        <dbReference type="ARBA" id="ARBA00022833"/>
    </source>
</evidence>
<evidence type="ECO:0000256" key="7">
    <source>
        <dbReference type="ARBA" id="ARBA00022997"/>
    </source>
</evidence>
<evidence type="ECO:0000259" key="9">
    <source>
        <dbReference type="Pfam" id="PF07687"/>
    </source>
</evidence>
<dbReference type="NCBIfam" id="TIGR01887">
    <property type="entry name" value="dipeptidaselike"/>
    <property type="match status" value="1"/>
</dbReference>
<gene>
    <name evidence="10" type="primary">pepV</name>
    <name evidence="10" type="ORF">ACFQMN_05205</name>
</gene>
<dbReference type="CDD" id="cd03888">
    <property type="entry name" value="M20_PepV"/>
    <property type="match status" value="1"/>
</dbReference>
<sequence length="457" mass="50768">MYIASISERYQKEYVEKLFPLLEIPSVYEKSSQFSYGKPIDDALNYILDLGEKDGFIVKNVNGHAGHIEFGQGEEIIGILGHLDVVPAGGGWETDPFKPVLKEDKIYARGVQDDKGPVMASYMAMKMLKDQGFLPKKKVRLIVGTDEERDWKGIEHYFKHEKMPEFGFSPDASFPVIHAEKGLIDAYINFPAAHEHTDYIHSFTSGDRLNMVPDEAKAVLHLSSDVSSKYNNFLKDKAVTGDFFVEGSFIHLTLNGEAAHASTPEKGLNAALYLLEFLLEAGLNKKHQAAVQQLVASFRSVTGEGIDCAIHDEPSGALTCNLGSVHWVNGKKCEAGVNIRYPVTYESDHVIGKLQLLASKEGAELIIHDHIQALYIEKEHPNVQTLLKVYNNVTGESADPLSMGGATYARSLDSGVAFGALFKDSPDFAHQKNEHVRMEDMKKAMLIYARSIYELTK</sequence>
<dbReference type="Proteomes" id="UP001596494">
    <property type="component" value="Unassembled WGS sequence"/>
</dbReference>
<evidence type="ECO:0000256" key="5">
    <source>
        <dbReference type="ARBA" id="ARBA00022801"/>
    </source>
</evidence>
<keyword evidence="3" id="KW-0645">Protease</keyword>
<keyword evidence="7 10" id="KW-0224">Dipeptidase</keyword>
<evidence type="ECO:0000256" key="1">
    <source>
        <dbReference type="ARBA" id="ARBA00001947"/>
    </source>
</evidence>
<dbReference type="PANTHER" id="PTHR43808:SF31">
    <property type="entry name" value="N-ACETYL-L-CITRULLINE DEACETYLASE"/>
    <property type="match status" value="1"/>
</dbReference>
<dbReference type="RefSeq" id="WP_289214710.1">
    <property type="nucleotide sequence ID" value="NZ_JAPVRC010000001.1"/>
</dbReference>
<keyword evidence="11" id="KW-1185">Reference proteome</keyword>
<dbReference type="NCBIfam" id="NF005591">
    <property type="entry name" value="PRK07318.1"/>
    <property type="match status" value="1"/>
</dbReference>
<comment type="similarity">
    <text evidence="2">Belongs to the peptidase M20A family.</text>
</comment>
<evidence type="ECO:0000256" key="3">
    <source>
        <dbReference type="ARBA" id="ARBA00022670"/>
    </source>
</evidence>
<dbReference type="InterPro" id="IPR002933">
    <property type="entry name" value="Peptidase_M20"/>
</dbReference>
<dbReference type="InterPro" id="IPR050072">
    <property type="entry name" value="Peptidase_M20A"/>
</dbReference>
<proteinExistence type="inferred from homology"/>
<dbReference type="GO" id="GO:0016805">
    <property type="term" value="F:dipeptidase activity"/>
    <property type="evidence" value="ECO:0007669"/>
    <property type="project" value="UniProtKB-KW"/>
</dbReference>
<dbReference type="SUPFAM" id="SSF55031">
    <property type="entry name" value="Bacterial exopeptidase dimerisation domain"/>
    <property type="match status" value="1"/>
</dbReference>
<name>A0ABW2K1P0_9BACI</name>
<feature type="domain" description="Peptidase M20 dimerisation" evidence="9">
    <location>
        <begin position="251"/>
        <end position="363"/>
    </location>
</feature>
<evidence type="ECO:0000313" key="10">
    <source>
        <dbReference type="EMBL" id="MFC7320267.1"/>
    </source>
</evidence>
<evidence type="ECO:0000256" key="8">
    <source>
        <dbReference type="ARBA" id="ARBA00023049"/>
    </source>
</evidence>
<evidence type="ECO:0000256" key="4">
    <source>
        <dbReference type="ARBA" id="ARBA00022723"/>
    </source>
</evidence>
<evidence type="ECO:0000313" key="11">
    <source>
        <dbReference type="Proteomes" id="UP001596494"/>
    </source>
</evidence>
<dbReference type="SUPFAM" id="SSF53187">
    <property type="entry name" value="Zn-dependent exopeptidases"/>
    <property type="match status" value="1"/>
</dbReference>
<accession>A0ABW2K1P0</accession>
<evidence type="ECO:0000256" key="2">
    <source>
        <dbReference type="ARBA" id="ARBA00006247"/>
    </source>
</evidence>
<dbReference type="InterPro" id="IPR010964">
    <property type="entry name" value="M20A_pepV-rel"/>
</dbReference>
<dbReference type="EMBL" id="JBHTBY010000005">
    <property type="protein sequence ID" value="MFC7320267.1"/>
    <property type="molecule type" value="Genomic_DNA"/>
</dbReference>
<keyword evidence="4" id="KW-0479">Metal-binding</keyword>
<dbReference type="PROSITE" id="PS00758">
    <property type="entry name" value="ARGE_DAPE_CPG2_1"/>
    <property type="match status" value="1"/>
</dbReference>
<dbReference type="Gene3D" id="3.40.630.10">
    <property type="entry name" value="Zn peptidases"/>
    <property type="match status" value="1"/>
</dbReference>
<comment type="caution">
    <text evidence="10">The sequence shown here is derived from an EMBL/GenBank/DDBJ whole genome shotgun (WGS) entry which is preliminary data.</text>
</comment>